<keyword evidence="2" id="KW-1185">Reference proteome</keyword>
<accession>A0A843VN62</accession>
<comment type="caution">
    <text evidence="1">The sequence shown here is derived from an EMBL/GenBank/DDBJ whole genome shotgun (WGS) entry which is preliminary data.</text>
</comment>
<name>A0A843VN62_COLES</name>
<reference evidence="1" key="1">
    <citation type="submission" date="2017-07" db="EMBL/GenBank/DDBJ databases">
        <title>Taro Niue Genome Assembly and Annotation.</title>
        <authorList>
            <person name="Atibalentja N."/>
            <person name="Keating K."/>
            <person name="Fields C.J."/>
        </authorList>
    </citation>
    <scope>NUCLEOTIDE SEQUENCE</scope>
    <source>
        <strain evidence="1">Niue_2</strain>
        <tissue evidence="1">Leaf</tissue>
    </source>
</reference>
<dbReference type="EMBL" id="NMUH01001833">
    <property type="protein sequence ID" value="MQL95777.1"/>
    <property type="molecule type" value="Genomic_DNA"/>
</dbReference>
<sequence length="75" mass="8354">MSAADHAPLRSLPAGVYRKSSQYSLLQRDSGGRFATVDAIGSQLPPFLAPGIYKCRRCIDFGRMDDVDRMRYNVS</sequence>
<dbReference type="AlphaFoldDB" id="A0A843VN62"/>
<gene>
    <name evidence="1" type="ORF">Taro_028445</name>
</gene>
<dbReference type="Proteomes" id="UP000652761">
    <property type="component" value="Unassembled WGS sequence"/>
</dbReference>
<protein>
    <submittedName>
        <fullName evidence="1">Uncharacterized protein</fullName>
    </submittedName>
</protein>
<proteinExistence type="predicted"/>
<evidence type="ECO:0000313" key="2">
    <source>
        <dbReference type="Proteomes" id="UP000652761"/>
    </source>
</evidence>
<organism evidence="1 2">
    <name type="scientific">Colocasia esculenta</name>
    <name type="common">Wild taro</name>
    <name type="synonym">Arum esculentum</name>
    <dbReference type="NCBI Taxonomy" id="4460"/>
    <lineage>
        <taxon>Eukaryota</taxon>
        <taxon>Viridiplantae</taxon>
        <taxon>Streptophyta</taxon>
        <taxon>Embryophyta</taxon>
        <taxon>Tracheophyta</taxon>
        <taxon>Spermatophyta</taxon>
        <taxon>Magnoliopsida</taxon>
        <taxon>Liliopsida</taxon>
        <taxon>Araceae</taxon>
        <taxon>Aroideae</taxon>
        <taxon>Colocasieae</taxon>
        <taxon>Colocasia</taxon>
    </lineage>
</organism>
<evidence type="ECO:0000313" key="1">
    <source>
        <dbReference type="EMBL" id="MQL95777.1"/>
    </source>
</evidence>